<feature type="chain" id="PRO_5040224478" evidence="2">
    <location>
        <begin position="28"/>
        <end position="574"/>
    </location>
</feature>
<feature type="compositionally biased region" description="Basic and acidic residues" evidence="1">
    <location>
        <begin position="31"/>
        <end position="41"/>
    </location>
</feature>
<organism evidence="3 4">
    <name type="scientific">Bemisia tabaci</name>
    <name type="common">Sweetpotato whitefly</name>
    <name type="synonym">Aleurodes tabaci</name>
    <dbReference type="NCBI Taxonomy" id="7038"/>
    <lineage>
        <taxon>Eukaryota</taxon>
        <taxon>Metazoa</taxon>
        <taxon>Ecdysozoa</taxon>
        <taxon>Arthropoda</taxon>
        <taxon>Hexapoda</taxon>
        <taxon>Insecta</taxon>
        <taxon>Pterygota</taxon>
        <taxon>Neoptera</taxon>
        <taxon>Paraneoptera</taxon>
        <taxon>Hemiptera</taxon>
        <taxon>Sternorrhyncha</taxon>
        <taxon>Aleyrodoidea</taxon>
        <taxon>Aleyrodidae</taxon>
        <taxon>Aleyrodinae</taxon>
        <taxon>Bemisia</taxon>
    </lineage>
</organism>
<dbReference type="EMBL" id="OU963871">
    <property type="protein sequence ID" value="CAH0763085.1"/>
    <property type="molecule type" value="Genomic_DNA"/>
</dbReference>
<keyword evidence="4" id="KW-1185">Reference proteome</keyword>
<sequence>MLIKKGFTWAFLTICLFSCSTLSTGHGKQNQGDRRKKESQNDLKQQCSKELGKPEMVLISGAQKNDLNLEPLNVAMAPDEVYQTKAGEKPIVISVSNDKQVLSEENRILPNPILVNGGSVVDLDFLRQTLFGNSSLGKHSGTRPDFRTTNATTPSKNSPTEAKSGDLGQLKRNEMRPTLAALYRDETALDAAKSSSDTLDQSLSSDQLLCIIFKLLSMYKPNITGPETIAGSNFQETSDLENPLTLRPTNKLPLNMARSKFSDAQQYKTPLLYHHFHPSDFPHSDITTEQKAGKRYPQGPSAGKAAEILDDISLIKTFNKHTPSLSDELGMNISFPASESDLGIPFRNHKKEFLDRASRIRSHDVKSHDSVLRELAELSHEFPEKKFPLPAISPRLPAETLGLYSRLLEQVQDKNPSHHLDNLESTGDLIKTLSHIQRANSHGDNRTVIFPELDFFSSHLQKHPDTINFLRSVHQKERSGVKRTKEPHSILSDVVTQDLDPLNSYSWDPFETDLRSTAQIKGKKHKERQRGKKIRLKFKKRSKEERRKKTHDLDFLDLLSKSMIRESRNFIGRI</sequence>
<feature type="region of interest" description="Disordered" evidence="1">
    <location>
        <begin position="24"/>
        <end position="44"/>
    </location>
</feature>
<dbReference type="Proteomes" id="UP001152759">
    <property type="component" value="Chromosome 10"/>
</dbReference>
<feature type="region of interest" description="Disordered" evidence="1">
    <location>
        <begin position="134"/>
        <end position="171"/>
    </location>
</feature>
<evidence type="ECO:0000313" key="4">
    <source>
        <dbReference type="Proteomes" id="UP001152759"/>
    </source>
</evidence>
<evidence type="ECO:0000256" key="2">
    <source>
        <dbReference type="SAM" id="SignalP"/>
    </source>
</evidence>
<gene>
    <name evidence="3" type="ORF">BEMITA_LOCUS3136</name>
</gene>
<proteinExistence type="predicted"/>
<evidence type="ECO:0000256" key="1">
    <source>
        <dbReference type="SAM" id="MobiDB-lite"/>
    </source>
</evidence>
<name>A0A9P0CC26_BEMTA</name>
<evidence type="ECO:0000313" key="3">
    <source>
        <dbReference type="EMBL" id="CAH0763085.1"/>
    </source>
</evidence>
<dbReference type="AlphaFoldDB" id="A0A9P0CC26"/>
<feature type="compositionally biased region" description="Polar residues" evidence="1">
    <location>
        <begin position="147"/>
        <end position="161"/>
    </location>
</feature>
<keyword evidence="2" id="KW-0732">Signal</keyword>
<feature type="signal peptide" evidence="2">
    <location>
        <begin position="1"/>
        <end position="27"/>
    </location>
</feature>
<protein>
    <submittedName>
        <fullName evidence="3">Uncharacterized protein</fullName>
    </submittedName>
</protein>
<reference evidence="3" key="1">
    <citation type="submission" date="2021-12" db="EMBL/GenBank/DDBJ databases">
        <authorList>
            <person name="King R."/>
        </authorList>
    </citation>
    <scope>NUCLEOTIDE SEQUENCE</scope>
</reference>
<accession>A0A9P0CC26</accession>